<evidence type="ECO:0000313" key="3">
    <source>
        <dbReference type="Proteomes" id="UP000073816"/>
    </source>
</evidence>
<dbReference type="PATRIC" id="fig|1727163.4.peg.1797"/>
<dbReference type="Proteomes" id="UP000073816">
    <property type="component" value="Chromosome"/>
</dbReference>
<sequence length="48" mass="5483">MGKIIEADKLFEPLGSFVKKLTMEFIIVGAILVTIILMIRFIIKKVFN</sequence>
<keyword evidence="1" id="KW-0812">Transmembrane</keyword>
<dbReference type="EMBL" id="CP012836">
    <property type="protein sequence ID" value="AMQ56477.1"/>
    <property type="molecule type" value="Genomic_DNA"/>
</dbReference>
<keyword evidence="1" id="KW-1133">Transmembrane helix</keyword>
<dbReference type="STRING" id="1727163.AO498_08617"/>
<gene>
    <name evidence="2" type="ORF">AO498_08617</name>
</gene>
<evidence type="ECO:0000313" key="2">
    <source>
        <dbReference type="EMBL" id="AMQ56477.1"/>
    </source>
</evidence>
<protein>
    <submittedName>
        <fullName evidence="2">Uncharacterized protein</fullName>
    </submittedName>
</protein>
<name>A0A142EMX2_9BACT</name>
<reference evidence="2 3" key="2">
    <citation type="journal article" date="2016" name="Genome Announc.">
        <title>Complete Genome Sequence of Algoriphagus sp. Strain M8-2, Isolated from a Brackish Lake.</title>
        <authorList>
            <person name="Muraguchi Y."/>
            <person name="Kushimoto K."/>
            <person name="Ohtsubo Y."/>
            <person name="Suzuki T."/>
            <person name="Dohra H."/>
            <person name="Kimbara K."/>
            <person name="Shintani M."/>
        </authorList>
    </citation>
    <scope>NUCLEOTIDE SEQUENCE [LARGE SCALE GENOMIC DNA]</scope>
    <source>
        <strain evidence="2 3">M8-2</strain>
    </source>
</reference>
<accession>A0A142EMX2</accession>
<keyword evidence="3" id="KW-1185">Reference proteome</keyword>
<reference evidence="3" key="1">
    <citation type="submission" date="2015-09" db="EMBL/GenBank/DDBJ databases">
        <title>Complete sequence of Algoriphagus sp. M8-2.</title>
        <authorList>
            <person name="Shintani M."/>
        </authorList>
    </citation>
    <scope>NUCLEOTIDE SEQUENCE [LARGE SCALE GENOMIC DNA]</scope>
    <source>
        <strain evidence="3">M8-2</strain>
    </source>
</reference>
<feature type="transmembrane region" description="Helical" evidence="1">
    <location>
        <begin position="21"/>
        <end position="43"/>
    </location>
</feature>
<dbReference type="KEGG" id="alm:AO498_08617"/>
<dbReference type="RefSeq" id="WP_157883969.1">
    <property type="nucleotide sequence ID" value="NZ_CP012836.1"/>
</dbReference>
<keyword evidence="1" id="KW-0472">Membrane</keyword>
<organism evidence="2 3">
    <name type="scientific">Algoriphagus sanaruensis</name>
    <dbReference type="NCBI Taxonomy" id="1727163"/>
    <lineage>
        <taxon>Bacteria</taxon>
        <taxon>Pseudomonadati</taxon>
        <taxon>Bacteroidota</taxon>
        <taxon>Cytophagia</taxon>
        <taxon>Cytophagales</taxon>
        <taxon>Cyclobacteriaceae</taxon>
        <taxon>Algoriphagus</taxon>
    </lineage>
</organism>
<evidence type="ECO:0000256" key="1">
    <source>
        <dbReference type="SAM" id="Phobius"/>
    </source>
</evidence>
<dbReference type="AlphaFoldDB" id="A0A142EMX2"/>
<proteinExistence type="predicted"/>